<reference evidence="1 2" key="1">
    <citation type="submission" date="2019-12" db="EMBL/GenBank/DDBJ databases">
        <title>Genomic-based taxomic classification of the family Erythrobacteraceae.</title>
        <authorList>
            <person name="Xu L."/>
        </authorList>
    </citation>
    <scope>NUCLEOTIDE SEQUENCE [LARGE SCALE GENOMIC DNA]</scope>
    <source>
        <strain evidence="1 2">DSM 18604</strain>
    </source>
</reference>
<proteinExistence type="predicted"/>
<dbReference type="OrthoDB" id="7404821at2"/>
<dbReference type="Proteomes" id="UP000460561">
    <property type="component" value="Unassembled WGS sequence"/>
</dbReference>
<evidence type="ECO:0000313" key="1">
    <source>
        <dbReference type="EMBL" id="MXP24898.1"/>
    </source>
</evidence>
<dbReference type="AlphaFoldDB" id="A0A845ACI9"/>
<gene>
    <name evidence="1" type="ORF">GRI39_02410</name>
</gene>
<accession>A0A845ACI9</accession>
<dbReference type="EMBL" id="WTYQ01000001">
    <property type="protein sequence ID" value="MXP24898.1"/>
    <property type="molecule type" value="Genomic_DNA"/>
</dbReference>
<dbReference type="RefSeq" id="WP_160738085.1">
    <property type="nucleotide sequence ID" value="NZ_WTYQ01000001.1"/>
</dbReference>
<dbReference type="InterPro" id="IPR043856">
    <property type="entry name" value="DUF5818"/>
</dbReference>
<evidence type="ECO:0000313" key="2">
    <source>
        <dbReference type="Proteomes" id="UP000460561"/>
    </source>
</evidence>
<name>A0A845ACI9_9SPHN</name>
<organism evidence="1 2">
    <name type="scientific">Altericroceibacterium indicum</name>
    <dbReference type="NCBI Taxonomy" id="374177"/>
    <lineage>
        <taxon>Bacteria</taxon>
        <taxon>Pseudomonadati</taxon>
        <taxon>Pseudomonadota</taxon>
        <taxon>Alphaproteobacteria</taxon>
        <taxon>Sphingomonadales</taxon>
        <taxon>Erythrobacteraceae</taxon>
        <taxon>Altericroceibacterium</taxon>
    </lineage>
</organism>
<comment type="caution">
    <text evidence="1">The sequence shown here is derived from an EMBL/GenBank/DDBJ whole genome shotgun (WGS) entry which is preliminary data.</text>
</comment>
<sequence length="129" mass="13477">MLAQNGILLVLPHMKITFPLFTLCLVWVVSLSGCANEGTASTGHPPADAGNGGESEMITKQGWVRQGIECPVLQTDDGEMWALSLGDSGAKIGDYVKVSGNVAAMSICMQGKGTISPTKIETLKAPAED</sequence>
<dbReference type="Pfam" id="PF19135">
    <property type="entry name" value="DUF5818"/>
    <property type="match status" value="1"/>
</dbReference>
<protein>
    <submittedName>
        <fullName evidence="1">Uncharacterized protein</fullName>
    </submittedName>
</protein>
<keyword evidence="2" id="KW-1185">Reference proteome</keyword>